<gene>
    <name evidence="2" type="ORF">BO78DRAFT_433084</name>
</gene>
<dbReference type="InterPro" id="IPR029058">
    <property type="entry name" value="AB_hydrolase_fold"/>
</dbReference>
<feature type="domain" description="AB hydrolase-1" evidence="1">
    <location>
        <begin position="39"/>
        <end position="321"/>
    </location>
</feature>
<dbReference type="SUPFAM" id="SSF53474">
    <property type="entry name" value="alpha/beta-Hydrolases"/>
    <property type="match status" value="1"/>
</dbReference>
<evidence type="ECO:0000313" key="3">
    <source>
        <dbReference type="Proteomes" id="UP000248423"/>
    </source>
</evidence>
<proteinExistence type="predicted"/>
<dbReference type="VEuPathDB" id="FungiDB:BO78DRAFT_433084"/>
<dbReference type="Gene3D" id="3.40.50.1820">
    <property type="entry name" value="alpha/beta hydrolase"/>
    <property type="match status" value="1"/>
</dbReference>
<dbReference type="Pfam" id="PF12697">
    <property type="entry name" value="Abhydrolase_6"/>
    <property type="match status" value="1"/>
</dbReference>
<sequence>MTTNLITLTTKPTAQLSYTFYPPSPPPSSLPATTPQTLLIFLNGLTAPQTSWTPVIQLLQTTRTNLNLPLPAILTYDRYGQGQTPSRDPLDADAPDPTHGHDILSAVADLHQLILQIAQTHLHITDPFPNPQKLQIIFTANSIGCALARLYAQTYPGTVSALLLLDHILANSDFVSVFPDPSTFTPTTTLPEGITPKDLAISRAIASKVFHPSVGNKEGLSRLNLASLLPESNGPKLTSPDGKGPWVTVVGHDGTTFAEESVRMSGGRVSGRVFEVYVTPFWGVYNRGLLGVTDEERGRGPVIAEGSGHVVQLGNPGVVVRELGATF</sequence>
<reference evidence="2 3" key="1">
    <citation type="submission" date="2018-02" db="EMBL/GenBank/DDBJ databases">
        <title>The genomes of Aspergillus section Nigri reveals drivers in fungal speciation.</title>
        <authorList>
            <consortium name="DOE Joint Genome Institute"/>
            <person name="Vesth T.C."/>
            <person name="Nybo J."/>
            <person name="Theobald S."/>
            <person name="Brandl J."/>
            <person name="Frisvad J.C."/>
            <person name="Nielsen K.F."/>
            <person name="Lyhne E.K."/>
            <person name="Kogle M.E."/>
            <person name="Kuo A."/>
            <person name="Riley R."/>
            <person name="Clum A."/>
            <person name="Nolan M."/>
            <person name="Lipzen A."/>
            <person name="Salamov A."/>
            <person name="Henrissat B."/>
            <person name="Wiebenga A."/>
            <person name="De vries R.P."/>
            <person name="Grigoriev I.V."/>
            <person name="Mortensen U.H."/>
            <person name="Andersen M.R."/>
            <person name="Baker S.E."/>
        </authorList>
    </citation>
    <scope>NUCLEOTIDE SEQUENCE [LARGE SCALE GENOMIC DNA]</scope>
    <source>
        <strain evidence="2 3">CBS 121057</strain>
    </source>
</reference>
<dbReference type="InterPro" id="IPR000073">
    <property type="entry name" value="AB_hydrolase_1"/>
</dbReference>
<dbReference type="EMBL" id="KZ826400">
    <property type="protein sequence ID" value="PYI02132.1"/>
    <property type="molecule type" value="Genomic_DNA"/>
</dbReference>
<protein>
    <recommendedName>
        <fullName evidence="1">AB hydrolase-1 domain-containing protein</fullName>
    </recommendedName>
</protein>
<organism evidence="2 3">
    <name type="scientific">Aspergillus sclerotiicarbonarius (strain CBS 121057 / IBT 28362)</name>
    <dbReference type="NCBI Taxonomy" id="1448318"/>
    <lineage>
        <taxon>Eukaryota</taxon>
        <taxon>Fungi</taxon>
        <taxon>Dikarya</taxon>
        <taxon>Ascomycota</taxon>
        <taxon>Pezizomycotina</taxon>
        <taxon>Eurotiomycetes</taxon>
        <taxon>Eurotiomycetidae</taxon>
        <taxon>Eurotiales</taxon>
        <taxon>Aspergillaceae</taxon>
        <taxon>Aspergillus</taxon>
        <taxon>Aspergillus subgen. Circumdati</taxon>
    </lineage>
</organism>
<evidence type="ECO:0000259" key="1">
    <source>
        <dbReference type="Pfam" id="PF12697"/>
    </source>
</evidence>
<name>A0A319DWE3_ASPSB</name>
<dbReference type="AlphaFoldDB" id="A0A319DWE3"/>
<dbReference type="Proteomes" id="UP000248423">
    <property type="component" value="Unassembled WGS sequence"/>
</dbReference>
<keyword evidence="3" id="KW-1185">Reference proteome</keyword>
<accession>A0A319DWE3</accession>
<dbReference type="OrthoDB" id="3466836at2759"/>
<evidence type="ECO:0000313" key="2">
    <source>
        <dbReference type="EMBL" id="PYI02132.1"/>
    </source>
</evidence>